<feature type="region of interest" description="Disordered" evidence="1">
    <location>
        <begin position="257"/>
        <end position="295"/>
    </location>
</feature>
<evidence type="ECO:0000256" key="1">
    <source>
        <dbReference type="SAM" id="MobiDB-lite"/>
    </source>
</evidence>
<dbReference type="Proteomes" id="UP000800036">
    <property type="component" value="Unassembled WGS sequence"/>
</dbReference>
<dbReference type="EMBL" id="ML976670">
    <property type="protein sequence ID" value="KAF1975384.1"/>
    <property type="molecule type" value="Genomic_DNA"/>
</dbReference>
<dbReference type="AlphaFoldDB" id="A0A6A5VDZ1"/>
<dbReference type="OrthoDB" id="3800277at2759"/>
<sequence>MATVARTSKNIVRLRANKCFVMNHGVNLGRLYSNPRYELPVGYAYFEDGSVYIQGMAAASQMSSDQLQAEMQLLEPLVRQPPPDMDRVRLEKPTHKRLMILGTNRADRFMERFSNQQSLNSLCTIFARNAADGERFSVETIPFKRIEIISGPTVASQPEGKVHPSPVVFQKRERRQFKTALISFQGTLIDGVLQPNVRLGNGLRVNTDAGLDTGLDAEAHKIARSISELTAKKRPQTTQSHAHGSQRHIEMRRAFENPQKPTEQTSWPRRTAQSHAQGSRRHVKGYVSRQHERPSFNAREAELNRREQQLFQLQQQLLMQSLPMSNRGLKTFSAKESKFSQSPEARPESDDRAAYIEAKERELQYREEVLRWKHQNFLLKQQLAEARTGSRSVNLDPVSTPVSPPESLYASQNAKEEFDTIPSYEDIMSSTSPTRIRLPRRKL</sequence>
<name>A0A6A5VDZ1_9PLEO</name>
<reference evidence="2" key="1">
    <citation type="journal article" date="2020" name="Stud. Mycol.">
        <title>101 Dothideomycetes genomes: a test case for predicting lifestyles and emergence of pathogens.</title>
        <authorList>
            <person name="Haridas S."/>
            <person name="Albert R."/>
            <person name="Binder M."/>
            <person name="Bloem J."/>
            <person name="Labutti K."/>
            <person name="Salamov A."/>
            <person name="Andreopoulos B."/>
            <person name="Baker S."/>
            <person name="Barry K."/>
            <person name="Bills G."/>
            <person name="Bluhm B."/>
            <person name="Cannon C."/>
            <person name="Castanera R."/>
            <person name="Culley D."/>
            <person name="Daum C."/>
            <person name="Ezra D."/>
            <person name="Gonzalez J."/>
            <person name="Henrissat B."/>
            <person name="Kuo A."/>
            <person name="Liang C."/>
            <person name="Lipzen A."/>
            <person name="Lutzoni F."/>
            <person name="Magnuson J."/>
            <person name="Mondo S."/>
            <person name="Nolan M."/>
            <person name="Ohm R."/>
            <person name="Pangilinan J."/>
            <person name="Park H.-J."/>
            <person name="Ramirez L."/>
            <person name="Alfaro M."/>
            <person name="Sun H."/>
            <person name="Tritt A."/>
            <person name="Yoshinaga Y."/>
            <person name="Zwiers L.-H."/>
            <person name="Turgeon B."/>
            <person name="Goodwin S."/>
            <person name="Spatafora J."/>
            <person name="Crous P."/>
            <person name="Grigoriev I."/>
        </authorList>
    </citation>
    <scope>NUCLEOTIDE SEQUENCE</scope>
    <source>
        <strain evidence="2">CBS 107.79</strain>
    </source>
</reference>
<feature type="region of interest" description="Disordered" evidence="1">
    <location>
        <begin position="228"/>
        <end position="247"/>
    </location>
</feature>
<gene>
    <name evidence="2" type="ORF">BU23DRAFT_72738</name>
</gene>
<feature type="region of interest" description="Disordered" evidence="1">
    <location>
        <begin position="388"/>
        <end position="443"/>
    </location>
</feature>
<proteinExistence type="predicted"/>
<keyword evidence="3" id="KW-1185">Reference proteome</keyword>
<feature type="compositionally biased region" description="Polar residues" evidence="1">
    <location>
        <begin position="259"/>
        <end position="277"/>
    </location>
</feature>
<protein>
    <submittedName>
        <fullName evidence="2">Uncharacterized protein</fullName>
    </submittedName>
</protein>
<organism evidence="2 3">
    <name type="scientific">Bimuria novae-zelandiae CBS 107.79</name>
    <dbReference type="NCBI Taxonomy" id="1447943"/>
    <lineage>
        <taxon>Eukaryota</taxon>
        <taxon>Fungi</taxon>
        <taxon>Dikarya</taxon>
        <taxon>Ascomycota</taxon>
        <taxon>Pezizomycotina</taxon>
        <taxon>Dothideomycetes</taxon>
        <taxon>Pleosporomycetidae</taxon>
        <taxon>Pleosporales</taxon>
        <taxon>Massarineae</taxon>
        <taxon>Didymosphaeriaceae</taxon>
        <taxon>Bimuria</taxon>
    </lineage>
</organism>
<evidence type="ECO:0000313" key="2">
    <source>
        <dbReference type="EMBL" id="KAF1975384.1"/>
    </source>
</evidence>
<evidence type="ECO:0000313" key="3">
    <source>
        <dbReference type="Proteomes" id="UP000800036"/>
    </source>
</evidence>
<accession>A0A6A5VDZ1</accession>